<dbReference type="PANTHER" id="PTHR30239:SF0">
    <property type="entry name" value="ACETOLACTATE SYNTHASE SMALL SUBUNIT 1, CHLOROPLASTIC"/>
    <property type="match status" value="1"/>
</dbReference>
<comment type="similarity">
    <text evidence="3 8">Belongs to the acetolactate synthase small subunit family.</text>
</comment>
<dbReference type="InterPro" id="IPR002912">
    <property type="entry name" value="ACT_dom"/>
</dbReference>
<evidence type="ECO:0000256" key="4">
    <source>
        <dbReference type="ARBA" id="ARBA00011744"/>
    </source>
</evidence>
<dbReference type="Pfam" id="PF10369">
    <property type="entry name" value="ALS_ss_C"/>
    <property type="match status" value="1"/>
</dbReference>
<comment type="function">
    <text evidence="8">Catalyzes the conversion of 2 pyruvate molecules into acetolactate in the first common step of the biosynthetic pathway of the branched-amino acids such as leucine, isoleucine, and valine.</text>
</comment>
<dbReference type="NCBIfam" id="NF008864">
    <property type="entry name" value="PRK11895.1"/>
    <property type="match status" value="1"/>
</dbReference>
<dbReference type="Proteomes" id="UP000783588">
    <property type="component" value="Unassembled WGS sequence"/>
</dbReference>
<keyword evidence="11" id="KW-1185">Reference proteome</keyword>
<evidence type="ECO:0000259" key="9">
    <source>
        <dbReference type="PROSITE" id="PS51671"/>
    </source>
</evidence>
<evidence type="ECO:0000256" key="2">
    <source>
        <dbReference type="ARBA" id="ARBA00005025"/>
    </source>
</evidence>
<name>A0ABS6EPV2_9FIRM</name>
<feature type="domain" description="ACT" evidence="9">
    <location>
        <begin position="5"/>
        <end position="80"/>
    </location>
</feature>
<sequence>MEKYIISAVVQNNSGVLARVSSLFGRRGFNIYSLTVSPTVDEKFSRITIVTVGDAYTLDQILKQMRKLEECVEVVHIKEDEAFCRELALIKIAGDANVQESIRELCDVYQADVVNAGEHSIIVRISGVPSKLDTFLSIMQNFDVVESSRTGITAVHWDKDKD</sequence>
<dbReference type="RefSeq" id="WP_216469363.1">
    <property type="nucleotide sequence ID" value="NZ_JAHLQI010000002.1"/>
</dbReference>
<dbReference type="Pfam" id="PF22629">
    <property type="entry name" value="ACT_AHAS_ss"/>
    <property type="match status" value="1"/>
</dbReference>
<dbReference type="GO" id="GO:0003984">
    <property type="term" value="F:acetolactate synthase activity"/>
    <property type="evidence" value="ECO:0007669"/>
    <property type="project" value="UniProtKB-EC"/>
</dbReference>
<keyword evidence="5 8" id="KW-0028">Amino-acid biosynthesis</keyword>
<keyword evidence="8 10" id="KW-0808">Transferase</keyword>
<evidence type="ECO:0000256" key="3">
    <source>
        <dbReference type="ARBA" id="ARBA00006341"/>
    </source>
</evidence>
<comment type="pathway">
    <text evidence="1 8">Amino-acid biosynthesis; L-isoleucine biosynthesis; L-isoleucine from 2-oxobutanoate: step 1/4.</text>
</comment>
<evidence type="ECO:0000256" key="7">
    <source>
        <dbReference type="ARBA" id="ARBA00048670"/>
    </source>
</evidence>
<dbReference type="InterPro" id="IPR039557">
    <property type="entry name" value="AHAS_ACT"/>
</dbReference>
<keyword evidence="6 8" id="KW-0100">Branched-chain amino acid biosynthesis</keyword>
<dbReference type="NCBIfam" id="TIGR00119">
    <property type="entry name" value="acolac_sm"/>
    <property type="match status" value="1"/>
</dbReference>
<organism evidence="10 11">
    <name type="scientific">Butyricicoccus intestinisimiae</name>
    <dbReference type="NCBI Taxonomy" id="2841509"/>
    <lineage>
        <taxon>Bacteria</taxon>
        <taxon>Bacillati</taxon>
        <taxon>Bacillota</taxon>
        <taxon>Clostridia</taxon>
        <taxon>Eubacteriales</taxon>
        <taxon>Butyricicoccaceae</taxon>
        <taxon>Butyricicoccus</taxon>
    </lineage>
</organism>
<dbReference type="InterPro" id="IPR054480">
    <property type="entry name" value="AHAS_small-like_ACT"/>
</dbReference>
<dbReference type="CDD" id="cd04878">
    <property type="entry name" value="ACT_AHAS"/>
    <property type="match status" value="1"/>
</dbReference>
<evidence type="ECO:0000256" key="6">
    <source>
        <dbReference type="ARBA" id="ARBA00023304"/>
    </source>
</evidence>
<comment type="caution">
    <text evidence="10">The sequence shown here is derived from an EMBL/GenBank/DDBJ whole genome shotgun (WGS) entry which is preliminary data.</text>
</comment>
<dbReference type="InterPro" id="IPR019455">
    <property type="entry name" value="Acetolactate_synth_ssu_C"/>
</dbReference>
<comment type="subunit">
    <text evidence="4 8">Dimer of large and small chains.</text>
</comment>
<evidence type="ECO:0000313" key="11">
    <source>
        <dbReference type="Proteomes" id="UP000783588"/>
    </source>
</evidence>
<accession>A0ABS6EPV2</accession>
<dbReference type="EC" id="2.2.1.6" evidence="8"/>
<dbReference type="PANTHER" id="PTHR30239">
    <property type="entry name" value="ACETOLACTATE SYNTHASE SMALL SUBUNIT"/>
    <property type="match status" value="1"/>
</dbReference>
<protein>
    <recommendedName>
        <fullName evidence="8">Acetolactate synthase small subunit</fullName>
        <shortName evidence="8">AHAS</shortName>
        <shortName evidence="8">ALS</shortName>
        <ecNumber evidence="8">2.2.1.6</ecNumber>
    </recommendedName>
    <alternativeName>
        <fullName evidence="8">Acetohydroxy-acid synthase small subunit</fullName>
    </alternativeName>
</protein>
<evidence type="ECO:0000256" key="1">
    <source>
        <dbReference type="ARBA" id="ARBA00004974"/>
    </source>
</evidence>
<evidence type="ECO:0000256" key="5">
    <source>
        <dbReference type="ARBA" id="ARBA00022605"/>
    </source>
</evidence>
<dbReference type="EMBL" id="JAHLQI010000002">
    <property type="protein sequence ID" value="MBU5489706.1"/>
    <property type="molecule type" value="Genomic_DNA"/>
</dbReference>
<gene>
    <name evidence="10" type="primary">ilvN</name>
    <name evidence="10" type="ORF">KQI75_03525</name>
</gene>
<evidence type="ECO:0000313" key="10">
    <source>
        <dbReference type="EMBL" id="MBU5489706.1"/>
    </source>
</evidence>
<proteinExistence type="inferred from homology"/>
<evidence type="ECO:0000256" key="8">
    <source>
        <dbReference type="RuleBase" id="RU368092"/>
    </source>
</evidence>
<comment type="catalytic activity">
    <reaction evidence="7 8">
        <text>2 pyruvate + H(+) = (2S)-2-acetolactate + CO2</text>
        <dbReference type="Rhea" id="RHEA:25249"/>
        <dbReference type="ChEBI" id="CHEBI:15361"/>
        <dbReference type="ChEBI" id="CHEBI:15378"/>
        <dbReference type="ChEBI" id="CHEBI:16526"/>
        <dbReference type="ChEBI" id="CHEBI:58476"/>
        <dbReference type="EC" id="2.2.1.6"/>
    </reaction>
</comment>
<dbReference type="InterPro" id="IPR004789">
    <property type="entry name" value="Acetalactate_synth_ssu"/>
</dbReference>
<dbReference type="PROSITE" id="PS51671">
    <property type="entry name" value="ACT"/>
    <property type="match status" value="1"/>
</dbReference>
<reference evidence="10 11" key="1">
    <citation type="submission" date="2021-06" db="EMBL/GenBank/DDBJ databases">
        <authorList>
            <person name="Sun Q."/>
            <person name="Li D."/>
        </authorList>
    </citation>
    <scope>NUCLEOTIDE SEQUENCE [LARGE SCALE GENOMIC DNA]</scope>
    <source>
        <strain evidence="10 11">MSJd-7</strain>
    </source>
</reference>
<comment type="pathway">
    <text evidence="2 8">Amino-acid biosynthesis; L-valine biosynthesis; L-valine from pyruvate: step 1/4.</text>
</comment>